<evidence type="ECO:0000313" key="14">
    <source>
        <dbReference type="EMBL" id="KAJ0965132.1"/>
    </source>
</evidence>
<organism evidence="14 15">
    <name type="scientific">Dioscorea zingiberensis</name>
    <dbReference type="NCBI Taxonomy" id="325984"/>
    <lineage>
        <taxon>Eukaryota</taxon>
        <taxon>Viridiplantae</taxon>
        <taxon>Streptophyta</taxon>
        <taxon>Embryophyta</taxon>
        <taxon>Tracheophyta</taxon>
        <taxon>Spermatophyta</taxon>
        <taxon>Magnoliopsida</taxon>
        <taxon>Liliopsida</taxon>
        <taxon>Dioscoreales</taxon>
        <taxon>Dioscoreaceae</taxon>
        <taxon>Dioscorea</taxon>
    </lineage>
</organism>
<evidence type="ECO:0000256" key="4">
    <source>
        <dbReference type="ARBA" id="ARBA00008661"/>
    </source>
</evidence>
<accession>A0A9D5H6N5</accession>
<protein>
    <recommendedName>
        <fullName evidence="13">Hexosyltransferase</fullName>
        <ecNumber evidence="13">2.4.1.-</ecNumber>
    </recommendedName>
</protein>
<evidence type="ECO:0000256" key="1">
    <source>
        <dbReference type="ARBA" id="ARBA00001936"/>
    </source>
</evidence>
<dbReference type="GO" id="GO:0000139">
    <property type="term" value="C:Golgi membrane"/>
    <property type="evidence" value="ECO:0007669"/>
    <property type="project" value="UniProtKB-SubCell"/>
</dbReference>
<keyword evidence="9" id="KW-1133">Transmembrane helix</keyword>
<evidence type="ECO:0000256" key="12">
    <source>
        <dbReference type="ARBA" id="ARBA00023211"/>
    </source>
</evidence>
<keyword evidence="12 13" id="KW-0464">Manganese</keyword>
<evidence type="ECO:0000256" key="2">
    <source>
        <dbReference type="ARBA" id="ARBA00004323"/>
    </source>
</evidence>
<evidence type="ECO:0000256" key="9">
    <source>
        <dbReference type="ARBA" id="ARBA00022989"/>
    </source>
</evidence>
<reference evidence="14" key="2">
    <citation type="journal article" date="2022" name="Hortic Res">
        <title>The genome of Dioscorea zingiberensis sheds light on the biosynthesis, origin and evolution of the medicinally important diosgenin saponins.</title>
        <authorList>
            <person name="Li Y."/>
            <person name="Tan C."/>
            <person name="Li Z."/>
            <person name="Guo J."/>
            <person name="Li S."/>
            <person name="Chen X."/>
            <person name="Wang C."/>
            <person name="Dai X."/>
            <person name="Yang H."/>
            <person name="Song W."/>
            <person name="Hou L."/>
            <person name="Xu J."/>
            <person name="Tong Z."/>
            <person name="Xu A."/>
            <person name="Yuan X."/>
            <person name="Wang W."/>
            <person name="Yang Q."/>
            <person name="Chen L."/>
            <person name="Sun Z."/>
            <person name="Wang K."/>
            <person name="Pan B."/>
            <person name="Chen J."/>
            <person name="Bao Y."/>
            <person name="Liu F."/>
            <person name="Qi X."/>
            <person name="Gang D.R."/>
            <person name="Wen J."/>
            <person name="Li J."/>
        </authorList>
    </citation>
    <scope>NUCLEOTIDE SEQUENCE</scope>
    <source>
        <strain evidence="14">Dzin_1.0</strain>
    </source>
</reference>
<evidence type="ECO:0000256" key="8">
    <source>
        <dbReference type="ARBA" id="ARBA00022968"/>
    </source>
</evidence>
<keyword evidence="10 13" id="KW-0333">Golgi apparatus</keyword>
<dbReference type="PANTHER" id="PTHR11214:SF351">
    <property type="entry name" value="BETA-1,3-GALACTOSYLTRANSFERASE PVG3"/>
    <property type="match status" value="1"/>
</dbReference>
<comment type="caution">
    <text evidence="14">The sequence shown here is derived from an EMBL/GenBank/DDBJ whole genome shotgun (WGS) entry which is preliminary data.</text>
</comment>
<evidence type="ECO:0000256" key="11">
    <source>
        <dbReference type="ARBA" id="ARBA00023136"/>
    </source>
</evidence>
<dbReference type="EMBL" id="JAGGNH010000008">
    <property type="protein sequence ID" value="KAJ0965132.1"/>
    <property type="molecule type" value="Genomic_DNA"/>
</dbReference>
<evidence type="ECO:0000256" key="5">
    <source>
        <dbReference type="ARBA" id="ARBA00022676"/>
    </source>
</evidence>
<dbReference type="InterPro" id="IPR002659">
    <property type="entry name" value="Glyco_trans_31"/>
</dbReference>
<keyword evidence="7" id="KW-0812">Transmembrane</keyword>
<dbReference type="EC" id="2.4.1.-" evidence="13"/>
<evidence type="ECO:0000256" key="13">
    <source>
        <dbReference type="RuleBase" id="RU363063"/>
    </source>
</evidence>
<keyword evidence="15" id="KW-1185">Reference proteome</keyword>
<keyword evidence="11" id="KW-0472">Membrane</keyword>
<gene>
    <name evidence="14" type="ORF">J5N97_026270</name>
</gene>
<evidence type="ECO:0000256" key="6">
    <source>
        <dbReference type="ARBA" id="ARBA00022679"/>
    </source>
</evidence>
<evidence type="ECO:0000256" key="3">
    <source>
        <dbReference type="ARBA" id="ARBA00004922"/>
    </source>
</evidence>
<evidence type="ECO:0000256" key="10">
    <source>
        <dbReference type="ARBA" id="ARBA00023034"/>
    </source>
</evidence>
<comment type="pathway">
    <text evidence="3">Protein modification; protein glycosylation.</text>
</comment>
<reference evidence="14" key="1">
    <citation type="submission" date="2021-03" db="EMBL/GenBank/DDBJ databases">
        <authorList>
            <person name="Li Z."/>
            <person name="Yang C."/>
        </authorList>
    </citation>
    <scope>NUCLEOTIDE SEQUENCE</scope>
    <source>
        <strain evidence="14">Dzin_1.0</strain>
        <tissue evidence="14">Leaf</tissue>
    </source>
</reference>
<comment type="cofactor">
    <cofactor evidence="1 13">
        <name>Mn(2+)</name>
        <dbReference type="ChEBI" id="CHEBI:29035"/>
    </cofactor>
</comment>
<dbReference type="AlphaFoldDB" id="A0A9D5H6N5"/>
<dbReference type="PANTHER" id="PTHR11214">
    <property type="entry name" value="BETA-1,3-N-ACETYLGLUCOSAMINYLTRANSFERASE"/>
    <property type="match status" value="1"/>
</dbReference>
<evidence type="ECO:0000256" key="7">
    <source>
        <dbReference type="ARBA" id="ARBA00022692"/>
    </source>
</evidence>
<dbReference type="OrthoDB" id="2139606at2759"/>
<name>A0A9D5H6N5_9LILI</name>
<keyword evidence="6" id="KW-0808">Transferase</keyword>
<keyword evidence="8" id="KW-0735">Signal-anchor</keyword>
<evidence type="ECO:0000313" key="15">
    <source>
        <dbReference type="Proteomes" id="UP001085076"/>
    </source>
</evidence>
<comment type="subcellular location">
    <subcellularLocation>
        <location evidence="2 13">Golgi apparatus membrane</location>
        <topology evidence="2 13">Single-pass type II membrane protein</topology>
    </subcellularLocation>
</comment>
<comment type="similarity">
    <text evidence="4 13">Belongs to the glycosyltransferase 31 family.</text>
</comment>
<dbReference type="Proteomes" id="UP001085076">
    <property type="component" value="Miscellaneous, Linkage group lg08"/>
</dbReference>
<proteinExistence type="inferred from homology"/>
<sequence length="118" mass="13291">MNSGKTYTFFSSLLCILPHPYDYVMKTDDDVFLRFSNLAGSLLPLSCRDLYYDFVIPCPSMDPFREYMSGMGFVLLWDLVEWIYVSEITADEVIGLEDKLVGKHLKEGGGGVGVEGDE</sequence>
<keyword evidence="5 13" id="KW-0328">Glycosyltransferase</keyword>
<dbReference type="GO" id="GO:0016758">
    <property type="term" value="F:hexosyltransferase activity"/>
    <property type="evidence" value="ECO:0007669"/>
    <property type="project" value="InterPro"/>
</dbReference>